<protein>
    <submittedName>
        <fullName evidence="1">Uncharacterized protein</fullName>
    </submittedName>
</protein>
<proteinExistence type="predicted"/>
<organism evidence="1 2">
    <name type="scientific">Bacillus phage BCP12</name>
    <dbReference type="NCBI Taxonomy" id="1913122"/>
    <lineage>
        <taxon>Viruses</taxon>
        <taxon>Duplodnaviria</taxon>
        <taxon>Heunggongvirae</taxon>
        <taxon>Uroviricota</taxon>
        <taxon>Caudoviricetes</taxon>
        <taxon>Herelleviridae</taxon>
        <taxon>Bastillevirinae</taxon>
        <taxon>Tsarbombavirus</taxon>
        <taxon>Tsarbombavirus BCP78</taxon>
    </lineage>
</organism>
<sequence length="72" mass="7850">MAAAKVPFNAAFNDGTVKVGDVFLYSGSYYEIYKVNEVTITNSGRLRVQGMAKRVISPFQTGDNAKLLTPAF</sequence>
<evidence type="ECO:0000313" key="2">
    <source>
        <dbReference type="Proteomes" id="UP000246806"/>
    </source>
</evidence>
<dbReference type="Proteomes" id="UP000246806">
    <property type="component" value="Genome"/>
</dbReference>
<accession>A0A2S0CT45</accession>
<evidence type="ECO:0000313" key="1">
    <source>
        <dbReference type="EMBL" id="AQN32432.1"/>
    </source>
</evidence>
<reference evidence="1 2" key="1">
    <citation type="submission" date="2016-10" db="EMBL/GenBank/DDBJ databases">
        <title>Complete Genome Sequence of Bacillus Phage BCP12.</title>
        <authorList>
            <person name="Ghosh K."/>
            <person name="Kim K.-P."/>
        </authorList>
    </citation>
    <scope>NUCLEOTIDE SEQUENCE [LARGE SCALE GENOMIC DNA]</scope>
</reference>
<dbReference type="EMBL" id="KX987999">
    <property type="protein sequence ID" value="AQN32432.1"/>
    <property type="molecule type" value="Genomic_DNA"/>
</dbReference>
<gene>
    <name evidence="1" type="ORF">BCP12_009</name>
</gene>
<name>A0A2S0CT45_9CAUD</name>